<proteinExistence type="predicted"/>
<reference evidence="1 2" key="2">
    <citation type="journal article" date="2022" name="Mol. Ecol. Resour.">
        <title>The genomes of chicory, endive, great burdock and yacon provide insights into Asteraceae paleo-polyploidization history and plant inulin production.</title>
        <authorList>
            <person name="Fan W."/>
            <person name="Wang S."/>
            <person name="Wang H."/>
            <person name="Wang A."/>
            <person name="Jiang F."/>
            <person name="Liu H."/>
            <person name="Zhao H."/>
            <person name="Xu D."/>
            <person name="Zhang Y."/>
        </authorList>
    </citation>
    <scope>NUCLEOTIDE SEQUENCE [LARGE SCALE GENOMIC DNA]</scope>
    <source>
        <strain evidence="2">cv. Yunnan</strain>
        <tissue evidence="1">Leaves</tissue>
    </source>
</reference>
<evidence type="ECO:0000313" key="2">
    <source>
        <dbReference type="Proteomes" id="UP001056120"/>
    </source>
</evidence>
<gene>
    <name evidence="1" type="ORF">L1987_11387</name>
</gene>
<dbReference type="Proteomes" id="UP001056120">
    <property type="component" value="Linkage Group LG04"/>
</dbReference>
<name>A0ACB9JBR0_9ASTR</name>
<sequence length="540" mass="61084">MPVAQNNFHSPISNHFPSFFNSHTTFLSGSRSFNQMEFFQKSVAVRLKTHLDKYLVADGDQVTVRQSLSAAGTRRARWLIEHVDSNSHVIRLKSCYGKYLTASHTPFLLGMTGKKVFQTLPENTKDLAIEWQPVRDGFQVKLKTSCGTYLRANGATLPWRNSVTHDSSFTNNWILFDVEAVDIPEDEELNDYLSMVTSFSLVSDEISGLELGSPVSIHSISFSPRSPMISMKKRRETTASVMDFFHNAKAVRLKNHHNKYLYADEDEESVSQDRNGASKNNRWTVEFVTDSQDDDVTIIRLKSCYNKYLTASNQPFLLGMTGRKVLQTVPRRIDSSVEWEPIRDGNQMKLRTRYGQYLRANGGLPPWRNSVTHDIPHRTATQEWILWDVDVVDIVVQSPAPGPPPPLVHHSDSFTSTESSSPTTNWSKHPTFSRQESSDSSPAAKIEEGRAIYYHVVSDDFGEMDENAQGFCINFKGNDVNELTRKLEEETGLNNITVCTRSPLNGNLYPLRLQLPPNNVTMKVVVVHNSTSSSQQDDEE</sequence>
<comment type="caution">
    <text evidence="1">The sequence shown here is derived from an EMBL/GenBank/DDBJ whole genome shotgun (WGS) entry which is preliminary data.</text>
</comment>
<dbReference type="EMBL" id="CM042021">
    <property type="protein sequence ID" value="KAI3817592.1"/>
    <property type="molecule type" value="Genomic_DNA"/>
</dbReference>
<accession>A0ACB9JBR0</accession>
<protein>
    <submittedName>
        <fullName evidence="1">Uncharacterized protein</fullName>
    </submittedName>
</protein>
<keyword evidence="2" id="KW-1185">Reference proteome</keyword>
<organism evidence="1 2">
    <name type="scientific">Smallanthus sonchifolius</name>
    <dbReference type="NCBI Taxonomy" id="185202"/>
    <lineage>
        <taxon>Eukaryota</taxon>
        <taxon>Viridiplantae</taxon>
        <taxon>Streptophyta</taxon>
        <taxon>Embryophyta</taxon>
        <taxon>Tracheophyta</taxon>
        <taxon>Spermatophyta</taxon>
        <taxon>Magnoliopsida</taxon>
        <taxon>eudicotyledons</taxon>
        <taxon>Gunneridae</taxon>
        <taxon>Pentapetalae</taxon>
        <taxon>asterids</taxon>
        <taxon>campanulids</taxon>
        <taxon>Asterales</taxon>
        <taxon>Asteraceae</taxon>
        <taxon>Asteroideae</taxon>
        <taxon>Heliantheae alliance</taxon>
        <taxon>Millerieae</taxon>
        <taxon>Smallanthus</taxon>
    </lineage>
</organism>
<reference evidence="2" key="1">
    <citation type="journal article" date="2022" name="Mol. Ecol. Resour.">
        <title>The genomes of chicory, endive, great burdock and yacon provide insights into Asteraceae palaeo-polyploidization history and plant inulin production.</title>
        <authorList>
            <person name="Fan W."/>
            <person name="Wang S."/>
            <person name="Wang H."/>
            <person name="Wang A."/>
            <person name="Jiang F."/>
            <person name="Liu H."/>
            <person name="Zhao H."/>
            <person name="Xu D."/>
            <person name="Zhang Y."/>
        </authorList>
    </citation>
    <scope>NUCLEOTIDE SEQUENCE [LARGE SCALE GENOMIC DNA]</scope>
    <source>
        <strain evidence="2">cv. Yunnan</strain>
    </source>
</reference>
<evidence type="ECO:0000313" key="1">
    <source>
        <dbReference type="EMBL" id="KAI3817592.1"/>
    </source>
</evidence>